<evidence type="ECO:0000313" key="2">
    <source>
        <dbReference type="EMBL" id="GFS16158.1"/>
    </source>
</evidence>
<dbReference type="EMBL" id="BMAT01002884">
    <property type="protein sequence ID" value="GFS16158.1"/>
    <property type="molecule type" value="Genomic_DNA"/>
</dbReference>
<feature type="region of interest" description="Disordered" evidence="1">
    <location>
        <begin position="1"/>
        <end position="22"/>
    </location>
</feature>
<feature type="compositionally biased region" description="Acidic residues" evidence="1">
    <location>
        <begin position="46"/>
        <end position="79"/>
    </location>
</feature>
<name>A0AAV4J036_9GAST</name>
<keyword evidence="3" id="KW-1185">Reference proteome</keyword>
<evidence type="ECO:0000256" key="1">
    <source>
        <dbReference type="SAM" id="MobiDB-lite"/>
    </source>
</evidence>
<proteinExistence type="predicted"/>
<protein>
    <submittedName>
        <fullName evidence="2">Uncharacterized protein</fullName>
    </submittedName>
</protein>
<dbReference type="Proteomes" id="UP000762676">
    <property type="component" value="Unassembled WGS sequence"/>
</dbReference>
<gene>
    <name evidence="2" type="ORF">ElyMa_001465800</name>
</gene>
<organism evidence="2 3">
    <name type="scientific">Elysia marginata</name>
    <dbReference type="NCBI Taxonomy" id="1093978"/>
    <lineage>
        <taxon>Eukaryota</taxon>
        <taxon>Metazoa</taxon>
        <taxon>Spiralia</taxon>
        <taxon>Lophotrochozoa</taxon>
        <taxon>Mollusca</taxon>
        <taxon>Gastropoda</taxon>
        <taxon>Heterobranchia</taxon>
        <taxon>Euthyneura</taxon>
        <taxon>Panpulmonata</taxon>
        <taxon>Sacoglossa</taxon>
        <taxon>Placobranchoidea</taxon>
        <taxon>Plakobranchidae</taxon>
        <taxon>Elysia</taxon>
    </lineage>
</organism>
<accession>A0AAV4J036</accession>
<comment type="caution">
    <text evidence="2">The sequence shown here is derived from an EMBL/GenBank/DDBJ whole genome shotgun (WGS) entry which is preliminary data.</text>
</comment>
<evidence type="ECO:0000313" key="3">
    <source>
        <dbReference type="Proteomes" id="UP000762676"/>
    </source>
</evidence>
<dbReference type="AlphaFoldDB" id="A0AAV4J036"/>
<feature type="region of interest" description="Disordered" evidence="1">
    <location>
        <begin position="35"/>
        <end position="79"/>
    </location>
</feature>
<sequence length="79" mass="8426">MTDALENHFGTISIGGRPTTNLRFADDIDGLAGNETAEKGHAVNVNDDDNDGGGDDEDDDDDNGGWGGCDDDDEDYYIE</sequence>
<reference evidence="2 3" key="1">
    <citation type="journal article" date="2021" name="Elife">
        <title>Chloroplast acquisition without the gene transfer in kleptoplastic sea slugs, Plakobranchus ocellatus.</title>
        <authorList>
            <person name="Maeda T."/>
            <person name="Takahashi S."/>
            <person name="Yoshida T."/>
            <person name="Shimamura S."/>
            <person name="Takaki Y."/>
            <person name="Nagai Y."/>
            <person name="Toyoda A."/>
            <person name="Suzuki Y."/>
            <person name="Arimoto A."/>
            <person name="Ishii H."/>
            <person name="Satoh N."/>
            <person name="Nishiyama T."/>
            <person name="Hasebe M."/>
            <person name="Maruyama T."/>
            <person name="Minagawa J."/>
            <person name="Obokata J."/>
            <person name="Shigenobu S."/>
        </authorList>
    </citation>
    <scope>NUCLEOTIDE SEQUENCE [LARGE SCALE GENOMIC DNA]</scope>
</reference>